<accession>A0A7X3MW97</accession>
<feature type="domain" description="MmgE/PrpD N-terminal" evidence="2">
    <location>
        <begin position="16"/>
        <end position="259"/>
    </location>
</feature>
<evidence type="ECO:0000313" key="5">
    <source>
        <dbReference type="Proteomes" id="UP000436483"/>
    </source>
</evidence>
<evidence type="ECO:0000259" key="2">
    <source>
        <dbReference type="Pfam" id="PF03972"/>
    </source>
</evidence>
<dbReference type="InterPro" id="IPR036148">
    <property type="entry name" value="MmgE/PrpD_sf"/>
</dbReference>
<reference evidence="4 5" key="2">
    <citation type="submission" date="2020-01" db="EMBL/GenBank/DDBJ databases">
        <title>Microvirga sp. nov., an arsenate reduction bacterium isolated from Tibet hotspring sediments.</title>
        <authorList>
            <person name="Xian W.-D."/>
            <person name="Li W.-J."/>
        </authorList>
    </citation>
    <scope>NUCLEOTIDE SEQUENCE [LARGE SCALE GENOMIC DNA]</scope>
    <source>
        <strain evidence="4 5">KCTC 23863</strain>
    </source>
</reference>
<evidence type="ECO:0000259" key="3">
    <source>
        <dbReference type="Pfam" id="PF19305"/>
    </source>
</evidence>
<dbReference type="InterPro" id="IPR045337">
    <property type="entry name" value="MmgE_PrpD_C"/>
</dbReference>
<comment type="caution">
    <text evidence="4">The sequence shown here is derived from an EMBL/GenBank/DDBJ whole genome shotgun (WGS) entry which is preliminary data.</text>
</comment>
<dbReference type="InterPro" id="IPR045336">
    <property type="entry name" value="MmgE_PrpD_N"/>
</dbReference>
<protein>
    <submittedName>
        <fullName evidence="4">MmgE/PrpD family protein</fullName>
    </submittedName>
</protein>
<dbReference type="Pfam" id="PF19305">
    <property type="entry name" value="MmgE_PrpD_C"/>
    <property type="match status" value="1"/>
</dbReference>
<dbReference type="PANTHER" id="PTHR16943:SF8">
    <property type="entry name" value="2-METHYLCITRATE DEHYDRATASE"/>
    <property type="match status" value="1"/>
</dbReference>
<dbReference type="PANTHER" id="PTHR16943">
    <property type="entry name" value="2-METHYLCITRATE DEHYDRATASE-RELATED"/>
    <property type="match status" value="1"/>
</dbReference>
<proteinExistence type="inferred from homology"/>
<dbReference type="RefSeq" id="WP_160888091.1">
    <property type="nucleotide sequence ID" value="NZ_WURB01000032.1"/>
</dbReference>
<dbReference type="Gene3D" id="1.10.4100.10">
    <property type="entry name" value="2-methylcitrate dehydratase PrpD"/>
    <property type="match status" value="1"/>
</dbReference>
<name>A0A7X3MW97_9HYPH</name>
<comment type="similarity">
    <text evidence="1">Belongs to the PrpD family.</text>
</comment>
<feature type="domain" description="MmgE/PrpD C-terminal" evidence="3">
    <location>
        <begin position="282"/>
        <end position="443"/>
    </location>
</feature>
<evidence type="ECO:0000313" key="4">
    <source>
        <dbReference type="EMBL" id="MXQ14364.1"/>
    </source>
</evidence>
<sequence length="458" mass="48884">MKEYPSSGVSQQVSFLAEYIAGTLDRELPPEVAAETKHHVLDTLAAILSGSRLRAGRLAAAYVGPIGGAPEATVIGTSLAVPVVNAALANGMAGHADETDDSHLAGRFHPGCGIVPAALAIAERQDCSGTDLLRAVTLGYDIGARVTIALGLRKPDTSRHSTHSLGPAFGAAAAAAALLRLDPTQVRHVLSYSAQQASGIPFWQRDREHVEKAFDFGGMGARNGVAAATMVAAGFSAVDDPLSGKHNLFTAFGEDPDPSLLTADLGARFEIMRASIKKWCVGSPIQAVLDAMTALVETYRLSAQDARRIIITMPDDRIHIVDNRTMPDVCVQHLAALALVDGTVTFESSHDHERMNDPVIQSVRRLIELVPSAELTAAVPARQAIVEVETLDGRRLRHHAQAVRGTPENPMDRGEIEAKALDLIIPIIGSDRAKAMVEAVTHLEDVQRIRNLRELLTV</sequence>
<dbReference type="Proteomes" id="UP000436483">
    <property type="component" value="Unassembled WGS sequence"/>
</dbReference>
<dbReference type="Gene3D" id="3.30.1330.120">
    <property type="entry name" value="2-methylcitrate dehydratase PrpD"/>
    <property type="match status" value="1"/>
</dbReference>
<dbReference type="InterPro" id="IPR005656">
    <property type="entry name" value="MmgE_PrpD"/>
</dbReference>
<keyword evidence="5" id="KW-1185">Reference proteome</keyword>
<evidence type="ECO:0000256" key="1">
    <source>
        <dbReference type="ARBA" id="ARBA00006174"/>
    </source>
</evidence>
<dbReference type="Pfam" id="PF03972">
    <property type="entry name" value="MmgE_PrpD_N"/>
    <property type="match status" value="1"/>
</dbReference>
<dbReference type="InterPro" id="IPR042183">
    <property type="entry name" value="MmgE/PrpD_sf_1"/>
</dbReference>
<dbReference type="InterPro" id="IPR042188">
    <property type="entry name" value="MmgE/PrpD_sf_2"/>
</dbReference>
<gene>
    <name evidence="4" type="ORF">GR328_23510</name>
</gene>
<dbReference type="AlphaFoldDB" id="A0A7X3MW97"/>
<dbReference type="OrthoDB" id="5415580at2"/>
<dbReference type="GO" id="GO:0016829">
    <property type="term" value="F:lyase activity"/>
    <property type="evidence" value="ECO:0007669"/>
    <property type="project" value="InterPro"/>
</dbReference>
<dbReference type="EMBL" id="WURB01000032">
    <property type="protein sequence ID" value="MXQ14364.1"/>
    <property type="molecule type" value="Genomic_DNA"/>
</dbReference>
<reference evidence="4 5" key="1">
    <citation type="submission" date="2019-12" db="EMBL/GenBank/DDBJ databases">
        <authorList>
            <person name="Yuan C.-G."/>
        </authorList>
    </citation>
    <scope>NUCLEOTIDE SEQUENCE [LARGE SCALE GENOMIC DNA]</scope>
    <source>
        <strain evidence="4 5">KCTC 23863</strain>
    </source>
</reference>
<dbReference type="SUPFAM" id="SSF103378">
    <property type="entry name" value="2-methylcitrate dehydratase PrpD"/>
    <property type="match status" value="1"/>
</dbReference>
<organism evidence="4 5">
    <name type="scientific">Microvirga makkahensis</name>
    <dbReference type="NCBI Taxonomy" id="1128670"/>
    <lineage>
        <taxon>Bacteria</taxon>
        <taxon>Pseudomonadati</taxon>
        <taxon>Pseudomonadota</taxon>
        <taxon>Alphaproteobacteria</taxon>
        <taxon>Hyphomicrobiales</taxon>
        <taxon>Methylobacteriaceae</taxon>
        <taxon>Microvirga</taxon>
    </lineage>
</organism>